<evidence type="ECO:0000256" key="1">
    <source>
        <dbReference type="ARBA" id="ARBA00004141"/>
    </source>
</evidence>
<dbReference type="SUPFAM" id="SSF103473">
    <property type="entry name" value="MFS general substrate transporter"/>
    <property type="match status" value="1"/>
</dbReference>
<feature type="transmembrane region" description="Helical" evidence="7">
    <location>
        <begin position="402"/>
        <end position="420"/>
    </location>
</feature>
<accession>V5IG19</accession>
<keyword evidence="3 7" id="KW-0812">Transmembrane</keyword>
<evidence type="ECO:0000313" key="9">
    <source>
        <dbReference type="EMBL" id="JAB77011.1"/>
    </source>
</evidence>
<feature type="transmembrane region" description="Helical" evidence="7">
    <location>
        <begin position="460"/>
        <end position="487"/>
    </location>
</feature>
<keyword evidence="5 7" id="KW-0472">Membrane</keyword>
<feature type="non-terminal residue" evidence="9">
    <location>
        <position position="1"/>
    </location>
</feature>
<dbReference type="AlphaFoldDB" id="V5IG19"/>
<protein>
    <submittedName>
        <fullName evidence="9">Putative transporter</fullName>
    </submittedName>
</protein>
<feature type="transmembrane region" description="Helical" evidence="7">
    <location>
        <begin position="294"/>
        <end position="314"/>
    </location>
</feature>
<dbReference type="Gene3D" id="1.20.1250.20">
    <property type="entry name" value="MFS general substrate transporter like domains"/>
    <property type="match status" value="2"/>
</dbReference>
<feature type="transmembrane region" description="Helical" evidence="7">
    <location>
        <begin position="21"/>
        <end position="46"/>
    </location>
</feature>
<name>V5IG19_IXORI</name>
<feature type="transmembrane region" description="Helical" evidence="7">
    <location>
        <begin position="58"/>
        <end position="77"/>
    </location>
</feature>
<feature type="transmembrane region" description="Helical" evidence="7">
    <location>
        <begin position="426"/>
        <end position="448"/>
    </location>
</feature>
<feature type="domain" description="Major facilitator superfamily associated" evidence="8">
    <location>
        <begin position="1"/>
        <end position="493"/>
    </location>
</feature>
<dbReference type="InterPro" id="IPR024989">
    <property type="entry name" value="MFS_assoc_dom"/>
</dbReference>
<evidence type="ECO:0000256" key="4">
    <source>
        <dbReference type="ARBA" id="ARBA00022989"/>
    </source>
</evidence>
<feature type="transmembrane region" description="Helical" evidence="7">
    <location>
        <begin position="335"/>
        <end position="356"/>
    </location>
</feature>
<evidence type="ECO:0000256" key="7">
    <source>
        <dbReference type="SAM" id="Phobius"/>
    </source>
</evidence>
<feature type="transmembrane region" description="Helical" evidence="7">
    <location>
        <begin position="262"/>
        <end position="288"/>
    </location>
</feature>
<dbReference type="PANTHER" id="PTHR16172">
    <property type="entry name" value="MAJOR FACILITATOR SUPERFAMILY DOMAIN-CONTAINING PROTEIN 6-LIKE"/>
    <property type="match status" value="1"/>
</dbReference>
<dbReference type="Pfam" id="PF12832">
    <property type="entry name" value="MFS_1_like"/>
    <property type="match status" value="1"/>
</dbReference>
<proteinExistence type="evidence at transcript level"/>
<evidence type="ECO:0000256" key="5">
    <source>
        <dbReference type="ARBA" id="ARBA00023136"/>
    </source>
</evidence>
<dbReference type="GO" id="GO:0016020">
    <property type="term" value="C:membrane"/>
    <property type="evidence" value="ECO:0007669"/>
    <property type="project" value="UniProtKB-SubCell"/>
</dbReference>
<dbReference type="InterPro" id="IPR036259">
    <property type="entry name" value="MFS_trans_sf"/>
</dbReference>
<feature type="transmembrane region" description="Helical" evidence="7">
    <location>
        <begin position="219"/>
        <end position="241"/>
    </location>
</feature>
<organism evidence="9">
    <name type="scientific">Ixodes ricinus</name>
    <name type="common">Common tick</name>
    <name type="synonym">Acarus ricinus</name>
    <dbReference type="NCBI Taxonomy" id="34613"/>
    <lineage>
        <taxon>Eukaryota</taxon>
        <taxon>Metazoa</taxon>
        <taxon>Ecdysozoa</taxon>
        <taxon>Arthropoda</taxon>
        <taxon>Chelicerata</taxon>
        <taxon>Arachnida</taxon>
        <taxon>Acari</taxon>
        <taxon>Parasitiformes</taxon>
        <taxon>Ixodida</taxon>
        <taxon>Ixodoidea</taxon>
        <taxon>Ixodidae</taxon>
        <taxon>Ixodinae</taxon>
        <taxon>Ixodes</taxon>
    </lineage>
</organism>
<dbReference type="PANTHER" id="PTHR16172:SF30">
    <property type="entry name" value="SUGAR BABY, ISOFORM C"/>
    <property type="match status" value="1"/>
</dbReference>
<feature type="transmembrane region" description="Helical" evidence="7">
    <location>
        <begin position="376"/>
        <end position="395"/>
    </location>
</feature>
<evidence type="ECO:0000256" key="2">
    <source>
        <dbReference type="ARBA" id="ARBA00005241"/>
    </source>
</evidence>
<reference evidence="9" key="1">
    <citation type="journal article" date="2015" name="Sci. Rep.">
        <title>Tissue- and time-dependent transcription in Ixodes ricinus salivary glands and midguts when blood feeding on the vertebrate host.</title>
        <authorList>
            <person name="Kotsyfakis M."/>
            <person name="Schwarz A."/>
            <person name="Erhart J."/>
            <person name="Ribeiro J.M."/>
        </authorList>
    </citation>
    <scope>NUCLEOTIDE SEQUENCE</scope>
    <source>
        <tissue evidence="9">Salivary gland and midgut</tissue>
    </source>
</reference>
<comment type="subcellular location">
    <subcellularLocation>
        <location evidence="1">Membrane</location>
        <topology evidence="1">Multi-pass membrane protein</topology>
    </subcellularLocation>
</comment>
<comment type="similarity">
    <text evidence="2">Belongs to the major facilitator superfamily. MFSD6 family.</text>
</comment>
<feature type="transmembrane region" description="Helical" evidence="7">
    <location>
        <begin position="493"/>
        <end position="514"/>
    </location>
</feature>
<dbReference type="InterPro" id="IPR051717">
    <property type="entry name" value="MFS_MFSD6"/>
</dbReference>
<evidence type="ECO:0000256" key="6">
    <source>
        <dbReference type="SAM" id="MobiDB-lite"/>
    </source>
</evidence>
<keyword evidence="4 7" id="KW-1133">Transmembrane helix</keyword>
<evidence type="ECO:0000259" key="8">
    <source>
        <dbReference type="Pfam" id="PF12832"/>
    </source>
</evidence>
<sequence length="560" mass="60963">FLLYGASAIVLPTLSVYGRHLGLNAASVGLALTVAPFIILLVRPLIGKMADHLQTITLVLNVVLVMEVVGLFVLTATSPIEVSEQLETGHSFLTRLNIGNVTSLPLGMQGDVCVSNLIGNSTVQCTFTCPCSDEVDASVDPANHLCTGFGRATVDLRLLEPTSNALKLLSNDSELKQNLRLNSDITSSLVCDTNCSADLSQCLASTEDPHTIGQEFLHYQFWVFMILLFVIRISISTAFSLSDTACFEALGSAPQDYAMQRLWGTLGWGIVATLSGLLIDTVNAALGYSDHTPGLYLAAALIILQTGVGFRWNLKTAKKSRAVLKNVGPLLKKPRHLCFLLDIFVVGCCSSVHWYYSYWYFTDLKASKLLMGLTLATQSLLGDLPFMFISGWLIGKLKHINVVRLAFLGFFVKFLAYSYLRNPWYAIAIELLQGPTYGSFYVAMTSYARSISPPGTEATFLRLILGVFDCLGVAMGSFLGGMGVNYWGTRQTYFVASFVPLVWLGISVLLHLLITRCLSPEKGAVEVTMGKEHVESGQPFIAAKPSSGTTGNTHMNEEQV</sequence>
<dbReference type="EMBL" id="GANP01007457">
    <property type="protein sequence ID" value="JAB77011.1"/>
    <property type="molecule type" value="mRNA"/>
</dbReference>
<feature type="region of interest" description="Disordered" evidence="6">
    <location>
        <begin position="540"/>
        <end position="560"/>
    </location>
</feature>
<evidence type="ECO:0000256" key="3">
    <source>
        <dbReference type="ARBA" id="ARBA00022692"/>
    </source>
</evidence>